<accession>A0A0P1BRU7</accession>
<proteinExistence type="predicted"/>
<dbReference type="EMBL" id="CCYA01000276">
    <property type="protein sequence ID" value="CEH19024.1"/>
    <property type="molecule type" value="Genomic_DNA"/>
</dbReference>
<organism evidence="2 3">
    <name type="scientific">Ceraceosorus bombacis</name>
    <dbReference type="NCBI Taxonomy" id="401625"/>
    <lineage>
        <taxon>Eukaryota</taxon>
        <taxon>Fungi</taxon>
        <taxon>Dikarya</taxon>
        <taxon>Basidiomycota</taxon>
        <taxon>Ustilaginomycotina</taxon>
        <taxon>Exobasidiomycetes</taxon>
        <taxon>Ceraceosorales</taxon>
        <taxon>Ceraceosoraceae</taxon>
        <taxon>Ceraceosorus</taxon>
    </lineage>
</organism>
<dbReference type="AlphaFoldDB" id="A0A0P1BRU7"/>
<feature type="region of interest" description="Disordered" evidence="1">
    <location>
        <begin position="181"/>
        <end position="255"/>
    </location>
</feature>
<evidence type="ECO:0000313" key="2">
    <source>
        <dbReference type="EMBL" id="CEH19024.1"/>
    </source>
</evidence>
<dbReference type="OrthoDB" id="10464125at2759"/>
<keyword evidence="3" id="KW-1185">Reference proteome</keyword>
<evidence type="ECO:0000313" key="3">
    <source>
        <dbReference type="Proteomes" id="UP000054845"/>
    </source>
</evidence>
<protein>
    <submittedName>
        <fullName evidence="2">Uncharacterized protein</fullName>
    </submittedName>
</protein>
<sequence>MSSTSARLARPKEIRVWLDPVQMGTLLEGLRPLKQRHPRFLSRLFGRITSEATILRDAGIEGELTKALDWSADRQKWLCEELFFHLNPGLSPPDVKAQVALAHFKALIHLKAAYDVLFEEKLFGVLERGSGAQGSHIEDELDRVVGQLLASFQAGRGAQTPSALSTEPRYLKVTKGLVLWEPPRSGGRQPAEPSQGVDSSTREAAREAVAGAVRDEGHQAAGAAPSRLRHWMEETVNQNFRADEGPIKSSGKLQS</sequence>
<name>A0A0P1BRU7_9BASI</name>
<evidence type="ECO:0000256" key="1">
    <source>
        <dbReference type="SAM" id="MobiDB-lite"/>
    </source>
</evidence>
<dbReference type="Proteomes" id="UP000054845">
    <property type="component" value="Unassembled WGS sequence"/>
</dbReference>
<reference evidence="2 3" key="1">
    <citation type="submission" date="2014-09" db="EMBL/GenBank/DDBJ databases">
        <authorList>
            <person name="Magalhaes I.L.F."/>
            <person name="Oliveira U."/>
            <person name="Santos F.R."/>
            <person name="Vidigal T.H.D.A."/>
            <person name="Brescovit A.D."/>
            <person name="Santos A.J."/>
        </authorList>
    </citation>
    <scope>NUCLEOTIDE SEQUENCE [LARGE SCALE GENOMIC DNA]</scope>
</reference>